<dbReference type="PANTHER" id="PTHR12053:SF3">
    <property type="entry name" value="CARBOXYPEPTIDASE Q"/>
    <property type="match status" value="1"/>
</dbReference>
<evidence type="ECO:0000256" key="6">
    <source>
        <dbReference type="ARBA" id="ARBA00014116"/>
    </source>
</evidence>
<evidence type="ECO:0000256" key="21">
    <source>
        <dbReference type="ARBA" id="ARBA00033328"/>
    </source>
</evidence>
<keyword evidence="15" id="KW-0333">Golgi apparatus</keyword>
<evidence type="ECO:0000256" key="18">
    <source>
        <dbReference type="ARBA" id="ARBA00023180"/>
    </source>
</evidence>
<dbReference type="GO" id="GO:0005783">
    <property type="term" value="C:endoplasmic reticulum"/>
    <property type="evidence" value="ECO:0007669"/>
    <property type="project" value="UniProtKB-SubCell"/>
</dbReference>
<keyword evidence="16" id="KW-0482">Metalloprotease</keyword>
<sequence length="831" mass="91042">MKASLVQEIKGYEPVVKQIINTVINGDFKGKLFNDTATFVDTIGSRVVGSQALDKGIDYMLNWMREQGFDAVNGEEITTPNWTRVNESLEMIEPRYQKLSILGYGRSVSTPGPIEAEIIVVRDYDELELRASEVSGKIVVYDHTFVTYSYSTLYRNSGAAEAAKRGAIAALVAAVSNTGMNLPHTGGMSYSSNQTIPRIPMASISVDSARMLGRMHRRGNKIVLRLNMENVHPGNVTSHKGIDYMLDWMREQGFDAVNGEEITTSNWTRVYESLEMIEPRYQKLTILGYGGSVSTPGPIEAEIIVVKDYDELEQRSSEASGRIVVYDPKFVSYSHNYQYRSSGAVEAAKLGAVAALVAALSNTGMNLPHTGGMSYSGDESISRIPLASISVDTAEMLGRMHRRGNRVVLRLNMENLHPGNITSRNTVGQLTGSALPDQKIIVSGHIDSWDVGQGAQDDGESKCSLRPSLVKEIKGYEPVVKRIINTVVNEDFKGKLFNDTATFVDTIGSRVVGSKALDNGIDYILNWMRKQGFDAVNSEEITTPNWTRVNESLEMIKPRYQKLSILGYGGSVSTPGRIEAEIIVVRNYEELERRSSEVSGKIVVYDHTFVTYFNSTKYRYSGAVEAAKRGAIAALVAAVSNTGMNLPHAGQMAYSEDKGIQRIPLASISVDSAQMLGRMYRRGNKIVLRLNMENLHPGNITSRNTVGQLTGSALPDQKVIVSGHIDSWDVGQGAQDDGGALVMSVLVITLLKSLSLTPRRTIQAIGWTSEENGFLGVLGYIQRHLEEINTGKIAAAFESDFGLFVPLGYEFAGTDYGACIVQEVLKLGAQG</sequence>
<keyword evidence="19" id="KW-0458">Lysosome</keyword>
<keyword evidence="14" id="KW-0862">Zinc</keyword>
<dbReference type="Gene3D" id="3.50.30.30">
    <property type="match status" value="3"/>
</dbReference>
<keyword evidence="13" id="KW-0256">Endoplasmic reticulum</keyword>
<dbReference type="AlphaFoldDB" id="A0A9Q0MLP0"/>
<keyword evidence="8 23" id="KW-0121">Carboxypeptidase</keyword>
<keyword evidence="11" id="KW-0732">Signal</keyword>
<keyword evidence="24" id="KW-1185">Reference proteome</keyword>
<comment type="similarity">
    <text evidence="5">Belongs to the peptidase M28 family.</text>
</comment>
<evidence type="ECO:0000256" key="20">
    <source>
        <dbReference type="ARBA" id="ARBA00025833"/>
    </source>
</evidence>
<comment type="subcellular location">
    <subcellularLocation>
        <location evidence="1">Endoplasmic reticulum</location>
    </subcellularLocation>
    <subcellularLocation>
        <location evidence="3">Golgi apparatus</location>
    </subcellularLocation>
    <subcellularLocation>
        <location evidence="2">Lysosome</location>
    </subcellularLocation>
    <subcellularLocation>
        <location evidence="4">Secreted</location>
    </subcellularLocation>
</comment>
<dbReference type="EMBL" id="WJQU01003167">
    <property type="protein sequence ID" value="KAJ6627061.1"/>
    <property type="molecule type" value="Genomic_DNA"/>
</dbReference>
<comment type="subunit">
    <text evidence="20">Homodimer. The monomeric form is inactive while the homodimer is active.</text>
</comment>
<dbReference type="GO" id="GO:0046872">
    <property type="term" value="F:metal ion binding"/>
    <property type="evidence" value="ECO:0007669"/>
    <property type="project" value="UniProtKB-KW"/>
</dbReference>
<gene>
    <name evidence="23" type="primary">Cpq</name>
    <name evidence="23" type="ORF">Bhyg_16986</name>
</gene>
<reference evidence="23" key="1">
    <citation type="submission" date="2022-07" db="EMBL/GenBank/DDBJ databases">
        <authorList>
            <person name="Trinca V."/>
            <person name="Uliana J.V.C."/>
            <person name="Torres T.T."/>
            <person name="Ward R.J."/>
            <person name="Monesi N."/>
        </authorList>
    </citation>
    <scope>NUCLEOTIDE SEQUENCE</scope>
    <source>
        <strain evidence="23">HSMRA1968</strain>
        <tissue evidence="23">Whole embryos</tissue>
    </source>
</reference>
<evidence type="ECO:0000256" key="2">
    <source>
        <dbReference type="ARBA" id="ARBA00004371"/>
    </source>
</evidence>
<dbReference type="GO" id="GO:0004180">
    <property type="term" value="F:carboxypeptidase activity"/>
    <property type="evidence" value="ECO:0007669"/>
    <property type="project" value="UniProtKB-KW"/>
</dbReference>
<evidence type="ECO:0000313" key="23">
    <source>
        <dbReference type="EMBL" id="KAJ6627061.1"/>
    </source>
</evidence>
<dbReference type="Pfam" id="PF04389">
    <property type="entry name" value="Peptidase_M28"/>
    <property type="match status" value="1"/>
</dbReference>
<evidence type="ECO:0000256" key="12">
    <source>
        <dbReference type="ARBA" id="ARBA00022801"/>
    </source>
</evidence>
<evidence type="ECO:0000256" key="11">
    <source>
        <dbReference type="ARBA" id="ARBA00022729"/>
    </source>
</evidence>
<keyword evidence="18" id="KW-0325">Glycoprotein</keyword>
<dbReference type="GO" id="GO:0006508">
    <property type="term" value="P:proteolysis"/>
    <property type="evidence" value="ECO:0007669"/>
    <property type="project" value="UniProtKB-KW"/>
</dbReference>
<dbReference type="InterPro" id="IPR007484">
    <property type="entry name" value="Peptidase_M28"/>
</dbReference>
<keyword evidence="12" id="KW-0378">Hydrolase</keyword>
<evidence type="ECO:0000256" key="16">
    <source>
        <dbReference type="ARBA" id="ARBA00023049"/>
    </source>
</evidence>
<evidence type="ECO:0000256" key="1">
    <source>
        <dbReference type="ARBA" id="ARBA00004240"/>
    </source>
</evidence>
<evidence type="ECO:0000256" key="9">
    <source>
        <dbReference type="ARBA" id="ARBA00022670"/>
    </source>
</evidence>
<evidence type="ECO:0000256" key="7">
    <source>
        <dbReference type="ARBA" id="ARBA00022525"/>
    </source>
</evidence>
<accession>A0A9Q0MLP0</accession>
<dbReference type="PANTHER" id="PTHR12053">
    <property type="entry name" value="PROTEASE FAMILY M28 PLASMA GLUTAMATE CARBOXYPEPTIDASE-RELATED"/>
    <property type="match status" value="1"/>
</dbReference>
<evidence type="ECO:0000256" key="10">
    <source>
        <dbReference type="ARBA" id="ARBA00022723"/>
    </source>
</evidence>
<organism evidence="23 24">
    <name type="scientific">Pseudolycoriella hygida</name>
    <dbReference type="NCBI Taxonomy" id="35572"/>
    <lineage>
        <taxon>Eukaryota</taxon>
        <taxon>Metazoa</taxon>
        <taxon>Ecdysozoa</taxon>
        <taxon>Arthropoda</taxon>
        <taxon>Hexapoda</taxon>
        <taxon>Insecta</taxon>
        <taxon>Pterygota</taxon>
        <taxon>Neoptera</taxon>
        <taxon>Endopterygota</taxon>
        <taxon>Diptera</taxon>
        <taxon>Nematocera</taxon>
        <taxon>Sciaroidea</taxon>
        <taxon>Sciaridae</taxon>
        <taxon>Pseudolycoriella</taxon>
    </lineage>
</organism>
<evidence type="ECO:0000256" key="19">
    <source>
        <dbReference type="ARBA" id="ARBA00023228"/>
    </source>
</evidence>
<dbReference type="GO" id="GO:0005615">
    <property type="term" value="C:extracellular space"/>
    <property type="evidence" value="ECO:0007669"/>
    <property type="project" value="TreeGrafter"/>
</dbReference>
<feature type="domain" description="Peptidase M28" evidence="22">
    <location>
        <begin position="704"/>
        <end position="802"/>
    </location>
</feature>
<dbReference type="GO" id="GO:0005794">
    <property type="term" value="C:Golgi apparatus"/>
    <property type="evidence" value="ECO:0007669"/>
    <property type="project" value="UniProtKB-SubCell"/>
</dbReference>
<dbReference type="SUPFAM" id="SSF53187">
    <property type="entry name" value="Zn-dependent exopeptidases"/>
    <property type="match status" value="2"/>
</dbReference>
<protein>
    <recommendedName>
        <fullName evidence="6">Carboxypeptidase Q</fullName>
    </recommendedName>
    <alternativeName>
        <fullName evidence="21">Plasma glutamate carboxypeptidase</fullName>
    </alternativeName>
</protein>
<keyword evidence="7" id="KW-0964">Secreted</keyword>
<dbReference type="GO" id="GO:0005764">
    <property type="term" value="C:lysosome"/>
    <property type="evidence" value="ECO:0007669"/>
    <property type="project" value="UniProtKB-SubCell"/>
</dbReference>
<evidence type="ECO:0000256" key="13">
    <source>
        <dbReference type="ARBA" id="ARBA00022824"/>
    </source>
</evidence>
<keyword evidence="9" id="KW-0645">Protease</keyword>
<dbReference type="OrthoDB" id="10013407at2759"/>
<keyword evidence="17" id="KW-0865">Zymogen</keyword>
<evidence type="ECO:0000256" key="15">
    <source>
        <dbReference type="ARBA" id="ARBA00023034"/>
    </source>
</evidence>
<evidence type="ECO:0000259" key="22">
    <source>
        <dbReference type="Pfam" id="PF04389"/>
    </source>
</evidence>
<evidence type="ECO:0000256" key="17">
    <source>
        <dbReference type="ARBA" id="ARBA00023145"/>
    </source>
</evidence>
<dbReference type="GO" id="GO:0043171">
    <property type="term" value="P:peptide catabolic process"/>
    <property type="evidence" value="ECO:0007669"/>
    <property type="project" value="TreeGrafter"/>
</dbReference>
<evidence type="ECO:0000256" key="4">
    <source>
        <dbReference type="ARBA" id="ARBA00004613"/>
    </source>
</evidence>
<evidence type="ECO:0000256" key="3">
    <source>
        <dbReference type="ARBA" id="ARBA00004555"/>
    </source>
</evidence>
<name>A0A9Q0MLP0_9DIPT</name>
<comment type="caution">
    <text evidence="23">The sequence shown here is derived from an EMBL/GenBank/DDBJ whole genome shotgun (WGS) entry which is preliminary data.</text>
</comment>
<evidence type="ECO:0000256" key="14">
    <source>
        <dbReference type="ARBA" id="ARBA00022833"/>
    </source>
</evidence>
<keyword evidence="10" id="KW-0479">Metal-binding</keyword>
<dbReference type="InterPro" id="IPR039866">
    <property type="entry name" value="CPQ"/>
</dbReference>
<evidence type="ECO:0000313" key="24">
    <source>
        <dbReference type="Proteomes" id="UP001151699"/>
    </source>
</evidence>
<proteinExistence type="inferred from homology"/>
<evidence type="ECO:0000256" key="5">
    <source>
        <dbReference type="ARBA" id="ARBA00010918"/>
    </source>
</evidence>
<dbReference type="Gene3D" id="3.40.630.10">
    <property type="entry name" value="Zn peptidases"/>
    <property type="match status" value="1"/>
</dbReference>
<dbReference type="GO" id="GO:0070573">
    <property type="term" value="F:metallodipeptidase activity"/>
    <property type="evidence" value="ECO:0007669"/>
    <property type="project" value="InterPro"/>
</dbReference>
<evidence type="ECO:0000256" key="8">
    <source>
        <dbReference type="ARBA" id="ARBA00022645"/>
    </source>
</evidence>
<dbReference type="Proteomes" id="UP001151699">
    <property type="component" value="Unassembled WGS sequence"/>
</dbReference>